<dbReference type="PATRIC" id="fig|525903.6.peg.273"/>
<dbReference type="AlphaFoldDB" id="D1B8A2"/>
<dbReference type="GO" id="GO:0003677">
    <property type="term" value="F:DNA binding"/>
    <property type="evidence" value="ECO:0007669"/>
    <property type="project" value="InterPro"/>
</dbReference>
<dbReference type="HOGENOM" id="CLU_065554_0_0_0"/>
<dbReference type="InterPro" id="IPR005224">
    <property type="entry name" value="SfsA"/>
</dbReference>
<dbReference type="OrthoDB" id="9802365at2"/>
<dbReference type="Pfam" id="PF17746">
    <property type="entry name" value="SfsA_N"/>
    <property type="match status" value="1"/>
</dbReference>
<gene>
    <name evidence="3" type="ordered locus">Taci_0268</name>
</gene>
<dbReference type="Pfam" id="PF03749">
    <property type="entry name" value="SfsA"/>
    <property type="match status" value="1"/>
</dbReference>
<dbReference type="NCBIfam" id="TIGR00230">
    <property type="entry name" value="sfsA"/>
    <property type="match status" value="1"/>
</dbReference>
<dbReference type="CDD" id="cd22359">
    <property type="entry name" value="SfsA-like_bacterial"/>
    <property type="match status" value="1"/>
</dbReference>
<name>D1B8A2_THEAS</name>
<dbReference type="EnsemblBacteria" id="ACZ18505">
    <property type="protein sequence ID" value="ACZ18505"/>
    <property type="gene ID" value="Taci_0268"/>
</dbReference>
<reference evidence="3 4" key="1">
    <citation type="journal article" date="2009" name="Stand. Genomic Sci.">
        <title>Complete genome sequence of Thermanaerovibrio acidaminovorans type strain (Su883).</title>
        <authorList>
            <person name="Chovatia M."/>
            <person name="Sikorski J."/>
            <person name="Schroder M."/>
            <person name="Lapidus A."/>
            <person name="Nolan M."/>
            <person name="Tice H."/>
            <person name="Glavina Del Rio T."/>
            <person name="Copeland A."/>
            <person name="Cheng J.F."/>
            <person name="Lucas S."/>
            <person name="Chen F."/>
            <person name="Bruce D."/>
            <person name="Goodwin L."/>
            <person name="Pitluck S."/>
            <person name="Ivanova N."/>
            <person name="Mavromatis K."/>
            <person name="Ovchinnikova G."/>
            <person name="Pati A."/>
            <person name="Chen A."/>
            <person name="Palaniappan K."/>
            <person name="Land M."/>
            <person name="Hauser L."/>
            <person name="Chang Y.J."/>
            <person name="Jeffries C.D."/>
            <person name="Chain P."/>
            <person name="Saunders E."/>
            <person name="Detter J.C."/>
            <person name="Brettin T."/>
            <person name="Rohde M."/>
            <person name="Goker M."/>
            <person name="Spring S."/>
            <person name="Bristow J."/>
            <person name="Markowitz V."/>
            <person name="Hugenholtz P."/>
            <person name="Kyrpides N.C."/>
            <person name="Klenk H.P."/>
            <person name="Eisen J.A."/>
        </authorList>
    </citation>
    <scope>NUCLEOTIDE SEQUENCE [LARGE SCALE GENOMIC DNA]</scope>
    <source>
        <strain evidence="4">ATCC 49978 / DSM 6589 / Su883</strain>
    </source>
</reference>
<evidence type="ECO:0000259" key="2">
    <source>
        <dbReference type="Pfam" id="PF17746"/>
    </source>
</evidence>
<feature type="domain" description="Sugar fermentation stimulation protein C-terminal" evidence="1">
    <location>
        <begin position="86"/>
        <end position="217"/>
    </location>
</feature>
<dbReference type="InterPro" id="IPR040452">
    <property type="entry name" value="SfsA_C"/>
</dbReference>
<dbReference type="Proteomes" id="UP000002030">
    <property type="component" value="Chromosome"/>
</dbReference>
<keyword evidence="4" id="KW-1185">Reference proteome</keyword>
<dbReference type="InterPro" id="IPR041465">
    <property type="entry name" value="SfsA_N"/>
</dbReference>
<evidence type="ECO:0000259" key="1">
    <source>
        <dbReference type="Pfam" id="PF03749"/>
    </source>
</evidence>
<organism evidence="3 4">
    <name type="scientific">Thermanaerovibrio acidaminovorans (strain ATCC 49978 / DSM 6589 / Su883)</name>
    <name type="common">Selenomonas acidaminovorans</name>
    <dbReference type="NCBI Taxonomy" id="525903"/>
    <lineage>
        <taxon>Bacteria</taxon>
        <taxon>Thermotogati</taxon>
        <taxon>Synergistota</taxon>
        <taxon>Synergistia</taxon>
        <taxon>Synergistales</taxon>
        <taxon>Synergistaceae</taxon>
        <taxon>Thermanaerovibrio</taxon>
    </lineage>
</organism>
<evidence type="ECO:0000313" key="3">
    <source>
        <dbReference type="EMBL" id="ACZ18505.1"/>
    </source>
</evidence>
<dbReference type="PANTHER" id="PTHR30545:SF2">
    <property type="entry name" value="SUGAR FERMENTATION STIMULATION PROTEIN A"/>
    <property type="match status" value="1"/>
</dbReference>
<evidence type="ECO:0000313" key="4">
    <source>
        <dbReference type="Proteomes" id="UP000002030"/>
    </source>
</evidence>
<proteinExistence type="predicted"/>
<dbReference type="Gene3D" id="3.40.1350.60">
    <property type="match status" value="1"/>
</dbReference>
<dbReference type="Gene3D" id="2.40.50.580">
    <property type="match status" value="1"/>
</dbReference>
<dbReference type="RefSeq" id="WP_012869021.1">
    <property type="nucleotide sequence ID" value="NC_013522.1"/>
</dbReference>
<dbReference type="KEGG" id="tai:Taci_0268"/>
<dbReference type="EMBL" id="CP001818">
    <property type="protein sequence ID" value="ACZ18505.1"/>
    <property type="molecule type" value="Genomic_DNA"/>
</dbReference>
<dbReference type="PANTHER" id="PTHR30545">
    <property type="entry name" value="SUGAR FERMENTATION STIMULATION PROTEIN A"/>
    <property type="match status" value="1"/>
</dbReference>
<dbReference type="eggNOG" id="COG1489">
    <property type="taxonomic scope" value="Bacteria"/>
</dbReference>
<protein>
    <submittedName>
        <fullName evidence="3">Sugar fermentation stimulation protein</fullName>
    </submittedName>
</protein>
<feature type="domain" description="SfsA N-terminal OB" evidence="2">
    <location>
        <begin position="18"/>
        <end position="79"/>
    </location>
</feature>
<accession>D1B8A2</accession>
<sequence length="362" mass="39772">MNQPMSPTDPDPITGTFVRRLNRFVALVQPSGSEPVQAHLPNPGRLLELLFPGQRVMLLPSGGSKPYRIYGTFRYGDFVYLDTVAMNRVAEDLIRRELIAPLQGMTVKGREVRSQDSRFDLLLGGPQGDMLLEVKTCTLFTRDTAFFPDAPSERAARHARHLSHLTGQVRTGILFLVQSPSPTRFLPDWHTDPDFARALLDAREAGVSTMAVGIHLDHRLELLQEPRELAIPLEGVRPHLADRGAFLAMMAHGGQQGLQEGEELTVHVSPHGDLLSRRMGAFSRWAQRTSKADPAGPNLVRIFPVRSADPVTDRLAEGLAALGGREVAGGPTLGRDFKVSLGPGTPREIFELVLEVRAGIDI</sequence>